<gene>
    <name evidence="2" type="ORF">C8E83_3867</name>
</gene>
<evidence type="ECO:0000259" key="1">
    <source>
        <dbReference type="PROSITE" id="PS50995"/>
    </source>
</evidence>
<comment type="caution">
    <text evidence="2">The sequence shown here is derived from an EMBL/GenBank/DDBJ whole genome shotgun (WGS) entry which is preliminary data.</text>
</comment>
<dbReference type="SMART" id="SM00347">
    <property type="entry name" value="HTH_MARR"/>
    <property type="match status" value="1"/>
</dbReference>
<feature type="domain" description="HTH marR-type" evidence="1">
    <location>
        <begin position="4"/>
        <end position="134"/>
    </location>
</feature>
<dbReference type="GO" id="GO:0006950">
    <property type="term" value="P:response to stress"/>
    <property type="evidence" value="ECO:0007669"/>
    <property type="project" value="TreeGrafter"/>
</dbReference>
<dbReference type="GO" id="GO:0003700">
    <property type="term" value="F:DNA-binding transcription factor activity"/>
    <property type="evidence" value="ECO:0007669"/>
    <property type="project" value="InterPro"/>
</dbReference>
<dbReference type="Pfam" id="PF12802">
    <property type="entry name" value="MarR_2"/>
    <property type="match status" value="1"/>
</dbReference>
<dbReference type="SUPFAM" id="SSF46785">
    <property type="entry name" value="Winged helix' DNA-binding domain"/>
    <property type="match status" value="1"/>
</dbReference>
<reference evidence="2 3" key="1">
    <citation type="submission" date="2018-10" db="EMBL/GenBank/DDBJ databases">
        <title>Sequencing the genomes of 1000 actinobacteria strains.</title>
        <authorList>
            <person name="Klenk H.-P."/>
        </authorList>
    </citation>
    <scope>NUCLEOTIDE SEQUENCE [LARGE SCALE GENOMIC DNA]</scope>
    <source>
        <strain evidence="2 3">DSM 17894</strain>
    </source>
</reference>
<evidence type="ECO:0000313" key="2">
    <source>
        <dbReference type="EMBL" id="RKR76690.1"/>
    </source>
</evidence>
<protein>
    <submittedName>
        <fullName evidence="2">MarR family transcriptional regulator</fullName>
    </submittedName>
</protein>
<accession>A0A495ILT2</accession>
<dbReference type="InterPro" id="IPR036388">
    <property type="entry name" value="WH-like_DNA-bd_sf"/>
</dbReference>
<dbReference type="PROSITE" id="PS50995">
    <property type="entry name" value="HTH_MARR_2"/>
    <property type="match status" value="1"/>
</dbReference>
<dbReference type="RefSeq" id="WP_121371633.1">
    <property type="nucleotide sequence ID" value="NZ_RBKS01000001.1"/>
</dbReference>
<sequence>MVDHDTLIAAVRALARASRVVERASDGLSFADYRVLAAVSSGEERASRLAARLAVGKPAISATVESLSKRGLLRRDAVEGDARATSLTVTDEGRELFERMEGRMARQLELLAERAPDPAALISSLATLGDAVEEAVAERRAKEAQA</sequence>
<proteinExistence type="predicted"/>
<dbReference type="AlphaFoldDB" id="A0A495ILT2"/>
<dbReference type="InterPro" id="IPR000835">
    <property type="entry name" value="HTH_MarR-typ"/>
</dbReference>
<organism evidence="2 3">
    <name type="scientific">Frondihabitans australicus</name>
    <dbReference type="NCBI Taxonomy" id="386892"/>
    <lineage>
        <taxon>Bacteria</taxon>
        <taxon>Bacillati</taxon>
        <taxon>Actinomycetota</taxon>
        <taxon>Actinomycetes</taxon>
        <taxon>Micrococcales</taxon>
        <taxon>Microbacteriaceae</taxon>
        <taxon>Frondihabitans</taxon>
    </lineage>
</organism>
<dbReference type="Proteomes" id="UP000280008">
    <property type="component" value="Unassembled WGS sequence"/>
</dbReference>
<dbReference type="Gene3D" id="1.10.10.10">
    <property type="entry name" value="Winged helix-like DNA-binding domain superfamily/Winged helix DNA-binding domain"/>
    <property type="match status" value="1"/>
</dbReference>
<dbReference type="OrthoDB" id="5120077at2"/>
<dbReference type="PANTHER" id="PTHR33164">
    <property type="entry name" value="TRANSCRIPTIONAL REGULATOR, MARR FAMILY"/>
    <property type="match status" value="1"/>
</dbReference>
<dbReference type="EMBL" id="RBKS01000001">
    <property type="protein sequence ID" value="RKR76690.1"/>
    <property type="molecule type" value="Genomic_DNA"/>
</dbReference>
<keyword evidence="3" id="KW-1185">Reference proteome</keyword>
<evidence type="ECO:0000313" key="3">
    <source>
        <dbReference type="Proteomes" id="UP000280008"/>
    </source>
</evidence>
<name>A0A495ILT2_9MICO</name>
<dbReference type="InterPro" id="IPR036390">
    <property type="entry name" value="WH_DNA-bd_sf"/>
</dbReference>
<dbReference type="PANTHER" id="PTHR33164:SF43">
    <property type="entry name" value="HTH-TYPE TRANSCRIPTIONAL REPRESSOR YETL"/>
    <property type="match status" value="1"/>
</dbReference>
<dbReference type="InterPro" id="IPR039422">
    <property type="entry name" value="MarR/SlyA-like"/>
</dbReference>